<dbReference type="Proteomes" id="UP001174909">
    <property type="component" value="Unassembled WGS sequence"/>
</dbReference>
<keyword evidence="2" id="KW-1185">Reference proteome</keyword>
<dbReference type="Gene3D" id="1.20.120.330">
    <property type="entry name" value="Nucleotidyltransferases domain 2"/>
    <property type="match status" value="1"/>
</dbReference>
<proteinExistence type="predicted"/>
<name>A0AA35WEA7_GEOBA</name>
<comment type="caution">
    <text evidence="1">The sequence shown here is derived from an EMBL/GenBank/DDBJ whole genome shotgun (WGS) entry which is preliminary data.</text>
</comment>
<evidence type="ECO:0000313" key="1">
    <source>
        <dbReference type="EMBL" id="CAI8011365.1"/>
    </source>
</evidence>
<dbReference type="EMBL" id="CASHTH010001098">
    <property type="protein sequence ID" value="CAI8011365.1"/>
    <property type="molecule type" value="Genomic_DNA"/>
</dbReference>
<evidence type="ECO:0000313" key="2">
    <source>
        <dbReference type="Proteomes" id="UP001174909"/>
    </source>
</evidence>
<reference evidence="1" key="1">
    <citation type="submission" date="2023-03" db="EMBL/GenBank/DDBJ databases">
        <authorList>
            <person name="Steffen K."/>
            <person name="Cardenas P."/>
        </authorList>
    </citation>
    <scope>NUCLEOTIDE SEQUENCE</scope>
</reference>
<accession>A0AA35WEA7</accession>
<evidence type="ECO:0008006" key="3">
    <source>
        <dbReference type="Google" id="ProtNLM"/>
    </source>
</evidence>
<organism evidence="1 2">
    <name type="scientific">Geodia barretti</name>
    <name type="common">Barrett's horny sponge</name>
    <dbReference type="NCBI Taxonomy" id="519541"/>
    <lineage>
        <taxon>Eukaryota</taxon>
        <taxon>Metazoa</taxon>
        <taxon>Porifera</taxon>
        <taxon>Demospongiae</taxon>
        <taxon>Heteroscleromorpha</taxon>
        <taxon>Tetractinellida</taxon>
        <taxon>Astrophorina</taxon>
        <taxon>Geodiidae</taxon>
        <taxon>Geodia</taxon>
    </lineage>
</organism>
<gene>
    <name evidence="1" type="ORF">GBAR_LOCUS7349</name>
</gene>
<sequence length="133" mass="14600">MTSRPADQDRASVGALLDDAWGQYHAAVERLNARDVRDACGKAWNATRAASEAVVLAHRGNTATPINISSGLRFLARKYDLPNLSAGYAQRAQFLRNDACYYGACDNEDIPDLIHGTAEYIRAAQELAHHQED</sequence>
<protein>
    <recommendedName>
        <fullName evidence="3">HEPN domain-containing protein</fullName>
    </recommendedName>
</protein>
<dbReference type="AlphaFoldDB" id="A0AA35WEA7"/>